<sequence>MKERIHHKKRDSILYKTFPQVSIYSSTKILNLTTTLETRNYSVFTHPTTIFLNPPPKKLISTGTPRHETPKSRNMDGITLARHPVKTSLLTCCIAWALGE</sequence>
<evidence type="ECO:0000313" key="2">
    <source>
        <dbReference type="EMBL" id="GIY99246.1"/>
    </source>
</evidence>
<evidence type="ECO:0000313" key="3">
    <source>
        <dbReference type="Proteomes" id="UP001054945"/>
    </source>
</evidence>
<evidence type="ECO:0000256" key="1">
    <source>
        <dbReference type="SAM" id="MobiDB-lite"/>
    </source>
</evidence>
<accession>A0AAV4XVT8</accession>
<reference evidence="2 3" key="1">
    <citation type="submission" date="2021-06" db="EMBL/GenBank/DDBJ databases">
        <title>Caerostris extrusa draft genome.</title>
        <authorList>
            <person name="Kono N."/>
            <person name="Arakawa K."/>
        </authorList>
    </citation>
    <scope>NUCLEOTIDE SEQUENCE [LARGE SCALE GENOMIC DNA]</scope>
</reference>
<name>A0AAV4XVT8_CAEEX</name>
<comment type="caution">
    <text evidence="2">The sequence shown here is derived from an EMBL/GenBank/DDBJ whole genome shotgun (WGS) entry which is preliminary data.</text>
</comment>
<protein>
    <submittedName>
        <fullName evidence="2">Uncharacterized protein</fullName>
    </submittedName>
</protein>
<dbReference type="EMBL" id="BPLR01018400">
    <property type="protein sequence ID" value="GIY99246.1"/>
    <property type="molecule type" value="Genomic_DNA"/>
</dbReference>
<keyword evidence="3" id="KW-1185">Reference proteome</keyword>
<dbReference type="Proteomes" id="UP001054945">
    <property type="component" value="Unassembled WGS sequence"/>
</dbReference>
<proteinExistence type="predicted"/>
<dbReference type="AlphaFoldDB" id="A0AAV4XVT8"/>
<organism evidence="2 3">
    <name type="scientific">Caerostris extrusa</name>
    <name type="common">Bark spider</name>
    <name type="synonym">Caerostris bankana</name>
    <dbReference type="NCBI Taxonomy" id="172846"/>
    <lineage>
        <taxon>Eukaryota</taxon>
        <taxon>Metazoa</taxon>
        <taxon>Ecdysozoa</taxon>
        <taxon>Arthropoda</taxon>
        <taxon>Chelicerata</taxon>
        <taxon>Arachnida</taxon>
        <taxon>Araneae</taxon>
        <taxon>Araneomorphae</taxon>
        <taxon>Entelegynae</taxon>
        <taxon>Araneoidea</taxon>
        <taxon>Araneidae</taxon>
        <taxon>Caerostris</taxon>
    </lineage>
</organism>
<feature type="region of interest" description="Disordered" evidence="1">
    <location>
        <begin position="55"/>
        <end position="74"/>
    </location>
</feature>
<gene>
    <name evidence="2" type="ORF">CEXT_542591</name>
</gene>
<feature type="compositionally biased region" description="Basic and acidic residues" evidence="1">
    <location>
        <begin position="65"/>
        <end position="74"/>
    </location>
</feature>